<dbReference type="SUPFAM" id="SSF50630">
    <property type="entry name" value="Acid proteases"/>
    <property type="match status" value="1"/>
</dbReference>
<evidence type="ECO:0000256" key="2">
    <source>
        <dbReference type="ARBA" id="ARBA00022729"/>
    </source>
</evidence>
<sequence>MAFHSSFNFLLFFCLLFPIIIYPSIAKATTTSSSSSFRPKTLFLPVTKVVHSTNIKQYVIDTKQRTPLVPIKQTLDLGGQYPWLVCDRSYVSSTYKPAHCGSAACRLTKSHVCRDCKGTINTPGCNKNTCIVNTFNRIGHVSVSGELAQDIVSILAVNNSIVTTGKPVSVPKFLFVCGKTSQLKGLASGVKGIVGLGRSNLGLPSQFYSAFSLKKKFAVCLSSSTTSEGVVFFGDGPYYTLAHRDFSQALAYTPLIVHPTNSKSSEYYIGVESIKIGDKAVHLNTSLLSIAKDGSGGTRISTVEPYTVLHSAIYKAVVGEFESALRAFIGDDRFKRVAAVKPFGACYNSSYIGIDRLGPVVPRIQLVLHGQSEPWMIYGANAMVDVGENVLCLGFVDGGEIPLQPSIIIGGHQLEDNFLLFDLASNRLGFSSSLFTRQNTCADFIF</sequence>
<dbReference type="PROSITE" id="PS51767">
    <property type="entry name" value="PEPTIDASE_A1"/>
    <property type="match status" value="1"/>
</dbReference>
<dbReference type="InterPro" id="IPR032799">
    <property type="entry name" value="TAXi_C"/>
</dbReference>
<comment type="similarity">
    <text evidence="1">Belongs to the peptidase A1 family.</text>
</comment>
<dbReference type="CDD" id="cd05489">
    <property type="entry name" value="xylanase_inhibitor_I_like"/>
    <property type="match status" value="1"/>
</dbReference>
<protein>
    <submittedName>
        <fullName evidence="6">Probable aspartic proteinase GIP2</fullName>
    </submittedName>
</protein>
<evidence type="ECO:0000259" key="4">
    <source>
        <dbReference type="PROSITE" id="PS51767"/>
    </source>
</evidence>
<accession>A0A6P6GBY3</accession>
<gene>
    <name evidence="6" type="primary">LOC107423256</name>
</gene>
<proteinExistence type="inferred from homology"/>
<dbReference type="Proteomes" id="UP001652623">
    <property type="component" value="Chromosome 3"/>
</dbReference>
<feature type="chain" id="PRO_5045199138" evidence="3">
    <location>
        <begin position="27"/>
        <end position="446"/>
    </location>
</feature>
<dbReference type="GO" id="GO:0004190">
    <property type="term" value="F:aspartic-type endopeptidase activity"/>
    <property type="evidence" value="ECO:0007669"/>
    <property type="project" value="InterPro"/>
</dbReference>
<evidence type="ECO:0000256" key="3">
    <source>
        <dbReference type="SAM" id="SignalP"/>
    </source>
</evidence>
<evidence type="ECO:0000313" key="6">
    <source>
        <dbReference type="RefSeq" id="XP_024931160.3"/>
    </source>
</evidence>
<dbReference type="Gene3D" id="2.40.70.10">
    <property type="entry name" value="Acid Proteases"/>
    <property type="match status" value="2"/>
</dbReference>
<dbReference type="GO" id="GO:0006508">
    <property type="term" value="P:proteolysis"/>
    <property type="evidence" value="ECO:0007669"/>
    <property type="project" value="InterPro"/>
</dbReference>
<name>A0A6P6GBY3_ZIZJJ</name>
<feature type="domain" description="Peptidase A1" evidence="4">
    <location>
        <begin position="58"/>
        <end position="431"/>
    </location>
</feature>
<dbReference type="RefSeq" id="XP_024931160.3">
    <property type="nucleotide sequence ID" value="XM_025075392.3"/>
</dbReference>
<feature type="signal peptide" evidence="3">
    <location>
        <begin position="1"/>
        <end position="26"/>
    </location>
</feature>
<organism evidence="5 6">
    <name type="scientific">Ziziphus jujuba</name>
    <name type="common">Chinese jujube</name>
    <name type="synonym">Ziziphus sativa</name>
    <dbReference type="NCBI Taxonomy" id="326968"/>
    <lineage>
        <taxon>Eukaryota</taxon>
        <taxon>Viridiplantae</taxon>
        <taxon>Streptophyta</taxon>
        <taxon>Embryophyta</taxon>
        <taxon>Tracheophyta</taxon>
        <taxon>Spermatophyta</taxon>
        <taxon>Magnoliopsida</taxon>
        <taxon>eudicotyledons</taxon>
        <taxon>Gunneridae</taxon>
        <taxon>Pentapetalae</taxon>
        <taxon>rosids</taxon>
        <taxon>fabids</taxon>
        <taxon>Rosales</taxon>
        <taxon>Rhamnaceae</taxon>
        <taxon>Paliureae</taxon>
        <taxon>Ziziphus</taxon>
    </lineage>
</organism>
<dbReference type="InterPro" id="IPR032861">
    <property type="entry name" value="TAXi_N"/>
</dbReference>
<keyword evidence="5" id="KW-1185">Reference proteome</keyword>
<evidence type="ECO:0000256" key="1">
    <source>
        <dbReference type="ARBA" id="ARBA00007447"/>
    </source>
</evidence>
<evidence type="ECO:0000313" key="5">
    <source>
        <dbReference type="Proteomes" id="UP001652623"/>
    </source>
</evidence>
<dbReference type="InterPro" id="IPR033868">
    <property type="entry name" value="Xylanase_inhibitor_I-like"/>
</dbReference>
<reference evidence="6" key="1">
    <citation type="submission" date="2025-08" db="UniProtKB">
        <authorList>
            <consortium name="RefSeq"/>
        </authorList>
    </citation>
    <scope>IDENTIFICATION</scope>
    <source>
        <tissue evidence="6">Seedling</tissue>
    </source>
</reference>
<keyword evidence="2 3" id="KW-0732">Signal</keyword>
<dbReference type="KEGG" id="zju:107423256"/>
<dbReference type="InParanoid" id="A0A6P6GBY3"/>
<dbReference type="Pfam" id="PF14543">
    <property type="entry name" value="TAXi_N"/>
    <property type="match status" value="1"/>
</dbReference>
<dbReference type="InterPro" id="IPR001461">
    <property type="entry name" value="Aspartic_peptidase_A1"/>
</dbReference>
<dbReference type="AlphaFoldDB" id="A0A6P6GBY3"/>
<dbReference type="Pfam" id="PF14541">
    <property type="entry name" value="TAXi_C"/>
    <property type="match status" value="1"/>
</dbReference>
<dbReference type="PANTHER" id="PTHR47965">
    <property type="entry name" value="ASPARTYL PROTEASE-RELATED"/>
    <property type="match status" value="1"/>
</dbReference>
<dbReference type="InterPro" id="IPR021109">
    <property type="entry name" value="Peptidase_aspartic_dom_sf"/>
</dbReference>
<dbReference type="GeneID" id="107423256"/>
<dbReference type="InterPro" id="IPR033121">
    <property type="entry name" value="PEPTIDASE_A1"/>
</dbReference>
<dbReference type="PANTHER" id="PTHR47965:SF103">
    <property type="entry name" value="EUKARYOTIC ASPARTYL PROTEASE FAMILY PROTEIN"/>
    <property type="match status" value="1"/>
</dbReference>